<proteinExistence type="predicted"/>
<comment type="caution">
    <text evidence="1">The sequence shown here is derived from an EMBL/GenBank/DDBJ whole genome shotgun (WGS) entry which is preliminary data.</text>
</comment>
<dbReference type="Proteomes" id="UP001601627">
    <property type="component" value="Unassembled WGS sequence"/>
</dbReference>
<evidence type="ECO:0000313" key="1">
    <source>
        <dbReference type="EMBL" id="MFF1277617.1"/>
    </source>
</evidence>
<keyword evidence="2" id="KW-1185">Reference proteome</keyword>
<gene>
    <name evidence="1" type="ORF">ACFVZC_30110</name>
</gene>
<accession>A0ABW6QF33</accession>
<name>A0ABW6QF33_9ACTN</name>
<dbReference type="EMBL" id="JBHVZQ010000039">
    <property type="protein sequence ID" value="MFF1277617.1"/>
    <property type="molecule type" value="Genomic_DNA"/>
</dbReference>
<evidence type="ECO:0000313" key="2">
    <source>
        <dbReference type="Proteomes" id="UP001601627"/>
    </source>
</evidence>
<reference evidence="1 2" key="1">
    <citation type="submission" date="2024-09" db="EMBL/GenBank/DDBJ databases">
        <title>The Natural Products Discovery Center: Release of the First 8490 Sequenced Strains for Exploring Actinobacteria Biosynthetic Diversity.</title>
        <authorList>
            <person name="Kalkreuter E."/>
            <person name="Kautsar S.A."/>
            <person name="Yang D."/>
            <person name="Bader C.D."/>
            <person name="Teijaro C.N."/>
            <person name="Fluegel L."/>
            <person name="Davis C.M."/>
            <person name="Simpson J.R."/>
            <person name="Lauterbach L."/>
            <person name="Steele A.D."/>
            <person name="Gui C."/>
            <person name="Meng S."/>
            <person name="Li G."/>
            <person name="Viehrig K."/>
            <person name="Ye F."/>
            <person name="Su P."/>
            <person name="Kiefer A.F."/>
            <person name="Nichols A."/>
            <person name="Cepeda A.J."/>
            <person name="Yan W."/>
            <person name="Fan B."/>
            <person name="Jiang Y."/>
            <person name="Adhikari A."/>
            <person name="Zheng C.-J."/>
            <person name="Schuster L."/>
            <person name="Cowan T.M."/>
            <person name="Smanski M.J."/>
            <person name="Chevrette M.G."/>
            <person name="De Carvalho L.P.S."/>
            <person name="Shen B."/>
        </authorList>
    </citation>
    <scope>NUCLEOTIDE SEQUENCE [LARGE SCALE GENOMIC DNA]</scope>
    <source>
        <strain evidence="1 2">NPDC058328</strain>
    </source>
</reference>
<protein>
    <submittedName>
        <fullName evidence="1">Uncharacterized protein</fullName>
    </submittedName>
</protein>
<dbReference type="RefSeq" id="WP_388239582.1">
    <property type="nucleotide sequence ID" value="NZ_JBHVZQ010000039.1"/>
</dbReference>
<organism evidence="1 2">
    <name type="scientific">Streptomyces marokkonensis</name>
    <dbReference type="NCBI Taxonomy" id="324855"/>
    <lineage>
        <taxon>Bacteria</taxon>
        <taxon>Bacillati</taxon>
        <taxon>Actinomycetota</taxon>
        <taxon>Actinomycetes</taxon>
        <taxon>Kitasatosporales</taxon>
        <taxon>Streptomycetaceae</taxon>
        <taxon>Streptomyces</taxon>
    </lineage>
</organism>
<sequence length="141" mass="15604">MLTESLIALAAAGGTAVVQAAGTEAWESVRDGVVRMFRRRPDREDEVELELHRTALLGASDDTEGSSRQANLWQARFSSLLGEADDRVRQQTEAELRQLVSLVPGVADRYPALNVHGNTYDKSPQQYGNHNHMQIHYGSDT</sequence>